<accession>A0A2U1D4N7</accession>
<evidence type="ECO:0000313" key="2">
    <source>
        <dbReference type="EMBL" id="PVY82569.1"/>
    </source>
</evidence>
<reference evidence="2 3" key="1">
    <citation type="submission" date="2018-04" db="EMBL/GenBank/DDBJ databases">
        <title>Genomic Encyclopedia of Type Strains, Phase IV (KMG-IV): sequencing the most valuable type-strain genomes for metagenomic binning, comparative biology and taxonomic classification.</title>
        <authorList>
            <person name="Goeker M."/>
        </authorList>
    </citation>
    <scope>NUCLEOTIDE SEQUENCE [LARGE SCALE GENOMIC DNA]</scope>
    <source>
        <strain evidence="2 3">DSM 28795</strain>
    </source>
</reference>
<dbReference type="EMBL" id="QEKT01000011">
    <property type="protein sequence ID" value="PVY82569.1"/>
    <property type="molecule type" value="Genomic_DNA"/>
</dbReference>
<sequence>MKKWLFIILLVLVVVVGGFWLIGNNESHKTKEDNSSQQSTAKVSSSTSSSAKQASTPTSSSSEMKQSSSATPSQTANPVSLSEAQQLALKVGAEWPSDSQKILSQNGNKTVIGGGIGAKGYDVITYEVDGNQVKIHEVFGTLDSAGVGTIPGAEATGAHPVDYKQSKDYTVQR</sequence>
<evidence type="ECO:0000256" key="1">
    <source>
        <dbReference type="SAM" id="MobiDB-lite"/>
    </source>
</evidence>
<keyword evidence="3" id="KW-1185">Reference proteome</keyword>
<organism evidence="2 3">
    <name type="scientific">Convivina intestini</name>
    <dbReference type="NCBI Taxonomy" id="1505726"/>
    <lineage>
        <taxon>Bacteria</taxon>
        <taxon>Bacillati</taxon>
        <taxon>Bacillota</taxon>
        <taxon>Bacilli</taxon>
        <taxon>Lactobacillales</taxon>
        <taxon>Lactobacillaceae</taxon>
        <taxon>Convivina</taxon>
    </lineage>
</organism>
<dbReference type="AlphaFoldDB" id="A0A2U1D4N7"/>
<dbReference type="OrthoDB" id="10015624at2"/>
<dbReference type="RefSeq" id="WP_089939949.1">
    <property type="nucleotide sequence ID" value="NZ_CAKOEX010000012.1"/>
</dbReference>
<protein>
    <submittedName>
        <fullName evidence="2">Uncharacterized protein</fullName>
    </submittedName>
</protein>
<comment type="caution">
    <text evidence="2">The sequence shown here is derived from an EMBL/GenBank/DDBJ whole genome shotgun (WGS) entry which is preliminary data.</text>
</comment>
<name>A0A2U1D4N7_9LACO</name>
<feature type="compositionally biased region" description="Low complexity" evidence="1">
    <location>
        <begin position="35"/>
        <end position="70"/>
    </location>
</feature>
<evidence type="ECO:0000313" key="3">
    <source>
        <dbReference type="Proteomes" id="UP000245433"/>
    </source>
</evidence>
<dbReference type="Proteomes" id="UP000245433">
    <property type="component" value="Unassembled WGS sequence"/>
</dbReference>
<gene>
    <name evidence="2" type="ORF">C7384_1116</name>
</gene>
<feature type="compositionally biased region" description="Polar residues" evidence="1">
    <location>
        <begin position="71"/>
        <end position="82"/>
    </location>
</feature>
<proteinExistence type="predicted"/>
<feature type="region of interest" description="Disordered" evidence="1">
    <location>
        <begin position="26"/>
        <end position="82"/>
    </location>
</feature>